<keyword evidence="3" id="KW-1185">Reference proteome</keyword>
<dbReference type="AlphaFoldDB" id="A0A7J6VZU1"/>
<proteinExistence type="predicted"/>
<name>A0A7J6VZU1_THATH</name>
<feature type="compositionally biased region" description="Pro residues" evidence="1">
    <location>
        <begin position="123"/>
        <end position="136"/>
    </location>
</feature>
<evidence type="ECO:0000313" key="2">
    <source>
        <dbReference type="EMBL" id="KAF5189882.1"/>
    </source>
</evidence>
<feature type="region of interest" description="Disordered" evidence="1">
    <location>
        <begin position="65"/>
        <end position="136"/>
    </location>
</feature>
<gene>
    <name evidence="2" type="ORF">FRX31_020531</name>
</gene>
<dbReference type="Proteomes" id="UP000554482">
    <property type="component" value="Unassembled WGS sequence"/>
</dbReference>
<comment type="caution">
    <text evidence="2">The sequence shown here is derived from an EMBL/GenBank/DDBJ whole genome shotgun (WGS) entry which is preliminary data.</text>
</comment>
<dbReference type="EMBL" id="JABWDY010024893">
    <property type="protein sequence ID" value="KAF5189882.1"/>
    <property type="molecule type" value="Genomic_DNA"/>
</dbReference>
<reference evidence="2 3" key="1">
    <citation type="submission" date="2020-06" db="EMBL/GenBank/DDBJ databases">
        <title>Transcriptomic and genomic resources for Thalictrum thalictroides and T. hernandezii: Facilitating candidate gene discovery in an emerging model plant lineage.</title>
        <authorList>
            <person name="Arias T."/>
            <person name="Riano-Pachon D.M."/>
            <person name="Di Stilio V.S."/>
        </authorList>
    </citation>
    <scope>NUCLEOTIDE SEQUENCE [LARGE SCALE GENOMIC DNA]</scope>
    <source>
        <strain evidence="3">cv. WT478/WT964</strain>
        <tissue evidence="2">Leaves</tissue>
    </source>
</reference>
<organism evidence="2 3">
    <name type="scientific">Thalictrum thalictroides</name>
    <name type="common">Rue-anemone</name>
    <name type="synonym">Anemone thalictroides</name>
    <dbReference type="NCBI Taxonomy" id="46969"/>
    <lineage>
        <taxon>Eukaryota</taxon>
        <taxon>Viridiplantae</taxon>
        <taxon>Streptophyta</taxon>
        <taxon>Embryophyta</taxon>
        <taxon>Tracheophyta</taxon>
        <taxon>Spermatophyta</taxon>
        <taxon>Magnoliopsida</taxon>
        <taxon>Ranunculales</taxon>
        <taxon>Ranunculaceae</taxon>
        <taxon>Thalictroideae</taxon>
        <taxon>Thalictrum</taxon>
    </lineage>
</organism>
<evidence type="ECO:0000313" key="3">
    <source>
        <dbReference type="Proteomes" id="UP000554482"/>
    </source>
</evidence>
<evidence type="ECO:0000256" key="1">
    <source>
        <dbReference type="SAM" id="MobiDB-lite"/>
    </source>
</evidence>
<protein>
    <submittedName>
        <fullName evidence="2">Uncharacterized protein</fullName>
    </submittedName>
</protein>
<accession>A0A7J6VZU1</accession>
<feature type="compositionally biased region" description="Pro residues" evidence="1">
    <location>
        <begin position="89"/>
        <end position="112"/>
    </location>
</feature>
<sequence length="136" mass="14729">MGDMDLGSFMLLLVLLIYGSISRISYVGNVYVTALESSSKEITDDDNHILGYSFTGIHYEVRRSLRIDSSAAPPPPTANRGGRWKRDTPPSPPTEELFPPPPDAPFDPPSFPSPSGGDAQLPSYPPPPEAITPPSY</sequence>